<evidence type="ECO:0000313" key="2">
    <source>
        <dbReference type="Proteomes" id="UP000236199"/>
    </source>
</evidence>
<name>A0A2K1P965_9BACT</name>
<dbReference type="AlphaFoldDB" id="A0A2K1P965"/>
<accession>A0A2K1P965</accession>
<dbReference type="RefSeq" id="WP_103079121.1">
    <property type="nucleotide sequence ID" value="NZ_AZRM01000036.1"/>
</dbReference>
<dbReference type="EMBL" id="AZRM01000036">
    <property type="protein sequence ID" value="PNR99345.1"/>
    <property type="molecule type" value="Genomic_DNA"/>
</dbReference>
<comment type="caution">
    <text evidence="1">The sequence shown here is derived from an EMBL/GenBank/DDBJ whole genome shotgun (WGS) entry which is preliminary data.</text>
</comment>
<dbReference type="OrthoDB" id="9815113at2"/>
<keyword evidence="2" id="KW-1185">Reference proteome</keyword>
<evidence type="ECO:0000313" key="1">
    <source>
        <dbReference type="EMBL" id="PNR99345.1"/>
    </source>
</evidence>
<organism evidence="1 2">
    <name type="scientific">Petrotoga miotherma DSM 10691</name>
    <dbReference type="NCBI Taxonomy" id="1434326"/>
    <lineage>
        <taxon>Bacteria</taxon>
        <taxon>Thermotogati</taxon>
        <taxon>Thermotogota</taxon>
        <taxon>Thermotogae</taxon>
        <taxon>Petrotogales</taxon>
        <taxon>Petrotogaceae</taxon>
        <taxon>Petrotoga</taxon>
    </lineage>
</organism>
<sequence>MLLKLVTRLSTYGQFGRPLMNYLESTSLNDETKEYIEILKLYWDINYDEVIERIEKDISKLRKGSLYYALLSIKLSALHRLKRDKEVKDIYVELKDNFGDIPQYVRGLVVESLRNIREMYYESNESMEKVRYWSEEYENNPFDKGFILMADAREKKNEGKYEEATQLNIEAFKILKDVPHPSGIVQALNNISWWLKDVDKSIALNFSIPLGFYLGYYFDDDNYKVFNSLDTIFQVQKENNDPMMYETAFIFSKCLSKVNKERCNALKKQCGESINQLKYCVFNLDNRYYKNTKTLRNFIKQEIERVFIKEPNISKRTLNDFLSGKTKQIKPNTLRKIINNLEFEINTSLAIPIVKELKKKDIDKKFEENFYKFMQLKVENQLSEFFTSYLVHYYKQEVKLEKVIKDIESESLIKERCDYYTRELINSIFEETPKIDVDSLLIKNQRQKTFTNKDITFKEHPYYSARKILVKRFMKDLNKKNLKEFIENYIGLDTKQKKTVEKFIMNYGRYYDLKDIPKEFTPKVPKEIDPFVKKYTLKRKPSAISFYVFEGEEREEFVEICNNF</sequence>
<proteinExistence type="predicted"/>
<dbReference type="Proteomes" id="UP000236199">
    <property type="component" value="Unassembled WGS sequence"/>
</dbReference>
<reference evidence="1 2" key="1">
    <citation type="submission" date="2013-12" db="EMBL/GenBank/DDBJ databases">
        <title>Comparative genomics of Petrotoga isolates.</title>
        <authorList>
            <person name="Nesbo C.L."/>
            <person name="Charchuk R."/>
            <person name="Chow K."/>
        </authorList>
    </citation>
    <scope>NUCLEOTIDE SEQUENCE [LARGE SCALE GENOMIC DNA]</scope>
    <source>
        <strain evidence="1 2">DSM 10691</strain>
    </source>
</reference>
<gene>
    <name evidence="1" type="ORF">X928_07435</name>
</gene>
<protein>
    <submittedName>
        <fullName evidence="1">Uncharacterized protein</fullName>
    </submittedName>
</protein>